<protein>
    <submittedName>
        <fullName evidence="1">S-adenosyl-L-methionine dependent methyltransferase</fullName>
    </submittedName>
</protein>
<dbReference type="Proteomes" id="UP000029227">
    <property type="component" value="Unassembled WGS sequence"/>
</dbReference>
<gene>
    <name evidence="1" type="ORF">JCM19237_5783</name>
</gene>
<dbReference type="GO" id="GO:0008168">
    <property type="term" value="F:methyltransferase activity"/>
    <property type="evidence" value="ECO:0007669"/>
    <property type="project" value="UniProtKB-KW"/>
</dbReference>
<dbReference type="STRING" id="754436.JCM19237_5783"/>
<comment type="caution">
    <text evidence="1">The sequence shown here is derived from an EMBL/GenBank/DDBJ whole genome shotgun (WGS) entry which is preliminary data.</text>
</comment>
<dbReference type="InterPro" id="IPR029063">
    <property type="entry name" value="SAM-dependent_MTases_sf"/>
</dbReference>
<dbReference type="GO" id="GO:0032259">
    <property type="term" value="P:methylation"/>
    <property type="evidence" value="ECO:0007669"/>
    <property type="project" value="UniProtKB-KW"/>
</dbReference>
<reference evidence="1 2" key="1">
    <citation type="journal article" date="2014" name="Genome Announc.">
        <title>Draft Genome Sequences of Two Vibrionaceae Species, Vibrio ponticus C121 and Photobacterium aphoticum C119, Isolated as Coral Reef Microbiota.</title>
        <authorList>
            <person name="Al-saari N."/>
            <person name="Meirelles P.M."/>
            <person name="Mino S."/>
            <person name="Suda W."/>
            <person name="Oshima K."/>
            <person name="Hattori M."/>
            <person name="Ohkuma M."/>
            <person name="Thompson F.L."/>
            <person name="Gomez-Gil B."/>
            <person name="Sawabe T."/>
            <person name="Sawabe T."/>
        </authorList>
    </citation>
    <scope>NUCLEOTIDE SEQUENCE [LARGE SCALE GENOMIC DNA]</scope>
    <source>
        <strain evidence="1 2">JCM 19237</strain>
    </source>
</reference>
<evidence type="ECO:0000313" key="1">
    <source>
        <dbReference type="EMBL" id="GAL02890.1"/>
    </source>
</evidence>
<name>A0A090QIB7_9GAMM</name>
<dbReference type="SUPFAM" id="SSF53335">
    <property type="entry name" value="S-adenosyl-L-methionine-dependent methyltransferases"/>
    <property type="match status" value="1"/>
</dbReference>
<dbReference type="eggNOG" id="COG2230">
    <property type="taxonomic scope" value="Bacteria"/>
</dbReference>
<dbReference type="InterPro" id="IPR050723">
    <property type="entry name" value="CFA/CMAS"/>
</dbReference>
<dbReference type="Gene3D" id="3.40.50.150">
    <property type="entry name" value="Vaccinia Virus protein VP39"/>
    <property type="match status" value="1"/>
</dbReference>
<evidence type="ECO:0000313" key="2">
    <source>
        <dbReference type="Proteomes" id="UP000029227"/>
    </source>
</evidence>
<dbReference type="EMBL" id="BBMN01000001">
    <property type="protein sequence ID" value="GAL02890.1"/>
    <property type="molecule type" value="Genomic_DNA"/>
</dbReference>
<keyword evidence="1" id="KW-0808">Transferase</keyword>
<dbReference type="CDD" id="cd02440">
    <property type="entry name" value="AdoMet_MTases"/>
    <property type="match status" value="1"/>
</dbReference>
<dbReference type="PANTHER" id="PTHR43667">
    <property type="entry name" value="CYCLOPROPANE-FATTY-ACYL-PHOSPHOLIPID SYNTHASE"/>
    <property type="match status" value="1"/>
</dbReference>
<proteinExistence type="predicted"/>
<organism evidence="1 2">
    <name type="scientific">Photobacterium aphoticum</name>
    <dbReference type="NCBI Taxonomy" id="754436"/>
    <lineage>
        <taxon>Bacteria</taxon>
        <taxon>Pseudomonadati</taxon>
        <taxon>Pseudomonadota</taxon>
        <taxon>Gammaproteobacteria</taxon>
        <taxon>Vibrionales</taxon>
        <taxon>Vibrionaceae</taxon>
        <taxon>Photobacterium</taxon>
    </lineage>
</organism>
<keyword evidence="1" id="KW-0489">Methyltransferase</keyword>
<dbReference type="Pfam" id="PF02353">
    <property type="entry name" value="CMAS"/>
    <property type="match status" value="1"/>
</dbReference>
<sequence length="180" mass="20331">MIKASAKKNILAHYDLGNDFYRTFLDTNMLYSAGIYDAPNTTLEQAQINKMDRLCRQLKLQPSDHLLEIGTGWGAMAIHAAKHYGCRVTTTTISNAQHAWAKARIEEEGLTDKITLLLEDYRDLTGQYDKIVSIEMIEAVGKEYLTTYIKQCQSLLKPDGLFAIQAITIADQRYESYSNG</sequence>
<dbReference type="AlphaFoldDB" id="A0A090QIB7"/>
<accession>A0A090QIB7</accession>
<dbReference type="PANTHER" id="PTHR43667:SF2">
    <property type="entry name" value="FATTY ACID C-METHYL TRANSFERASE"/>
    <property type="match status" value="1"/>
</dbReference>